<feature type="domain" description="Ketoreductase" evidence="4">
    <location>
        <begin position="11"/>
        <end position="222"/>
    </location>
</feature>
<evidence type="ECO:0000256" key="1">
    <source>
        <dbReference type="ARBA" id="ARBA00006484"/>
    </source>
</evidence>
<evidence type="ECO:0000256" key="2">
    <source>
        <dbReference type="ARBA" id="ARBA00023002"/>
    </source>
</evidence>
<dbReference type="InterPro" id="IPR002347">
    <property type="entry name" value="SDR_fam"/>
</dbReference>
<dbReference type="InterPro" id="IPR057326">
    <property type="entry name" value="KR_dom"/>
</dbReference>
<protein>
    <submittedName>
        <fullName evidence="5">SDR family NAD(P)-dependent oxidoreductase</fullName>
    </submittedName>
</protein>
<comment type="caution">
    <text evidence="5">The sequence shown here is derived from an EMBL/GenBank/DDBJ whole genome shotgun (WGS) entry which is preliminary data.</text>
</comment>
<evidence type="ECO:0000256" key="3">
    <source>
        <dbReference type="SAM" id="MobiDB-lite"/>
    </source>
</evidence>
<dbReference type="PANTHER" id="PTHR44196:SF1">
    <property type="entry name" value="DEHYDROGENASE_REDUCTASE SDR FAMILY MEMBER 7B"/>
    <property type="match status" value="1"/>
</dbReference>
<dbReference type="RefSeq" id="WP_093723466.1">
    <property type="nucleotide sequence ID" value="NZ_JASJUS010000005.1"/>
</dbReference>
<organism evidence="5 6">
    <name type="scientific">Streptomyces fuscus</name>
    <dbReference type="NCBI Taxonomy" id="3048495"/>
    <lineage>
        <taxon>Bacteria</taxon>
        <taxon>Bacillati</taxon>
        <taxon>Actinomycetota</taxon>
        <taxon>Actinomycetes</taxon>
        <taxon>Kitasatosporales</taxon>
        <taxon>Streptomycetaceae</taxon>
        <taxon>Streptomyces</taxon>
    </lineage>
</organism>
<dbReference type="SUPFAM" id="SSF51735">
    <property type="entry name" value="NAD(P)-binding Rossmann-fold domains"/>
    <property type="match status" value="1"/>
</dbReference>
<feature type="region of interest" description="Disordered" evidence="3">
    <location>
        <begin position="277"/>
        <end position="297"/>
    </location>
</feature>
<proteinExistence type="inferred from homology"/>
<dbReference type="Pfam" id="PF00106">
    <property type="entry name" value="adh_short"/>
    <property type="match status" value="1"/>
</dbReference>
<dbReference type="CDD" id="cd05233">
    <property type="entry name" value="SDR_c"/>
    <property type="match status" value="1"/>
</dbReference>
<dbReference type="Proteomes" id="UP001241926">
    <property type="component" value="Unassembled WGS sequence"/>
</dbReference>
<reference evidence="5 6" key="1">
    <citation type="submission" date="2023-05" db="EMBL/GenBank/DDBJ databases">
        <title>Streptomyces fuscus sp. nov., a brown-black pigment producing actinomyces isolated from dry sand of Sea duck farm.</title>
        <authorList>
            <person name="Xie J."/>
            <person name="Shen N."/>
        </authorList>
    </citation>
    <scope>NUCLEOTIDE SEQUENCE [LARGE SCALE GENOMIC DNA]</scope>
    <source>
        <strain evidence="5 6">GXMU-J15</strain>
    </source>
</reference>
<gene>
    <name evidence="5" type="ORF">QNN03_07295</name>
</gene>
<keyword evidence="2" id="KW-0560">Oxidoreductase</keyword>
<accession>A0ABT7IVZ1</accession>
<sequence length="297" mass="31541">MSVTRGPLYARTAVVTGAARGLGAGVALELSHRGARVALIDREGESLVHVRDALPGEAECWQADVTDETAMFRVAAAIRARFGPPSVVIAGAGEAGPGLFAETDLAVWRRVVEVNLFGSALTARAFLPDLFTTRGYLLQIASLAAAPTLSASCASRAGVESFAHALRAEVTYRQVGVGIAYIGLVGRTDTDRVRDTDEHPVLRDLRGHLPPSIRRALPVAEVTDRLVTAVERRRPAVYVPRSLRAAQLVRAGLPPLVTLLSRRELARLAAPEPLTVSGRTVRAPAPVAGDADRTPHP</sequence>
<evidence type="ECO:0000313" key="6">
    <source>
        <dbReference type="Proteomes" id="UP001241926"/>
    </source>
</evidence>
<dbReference type="InterPro" id="IPR036291">
    <property type="entry name" value="NAD(P)-bd_dom_sf"/>
</dbReference>
<dbReference type="SMART" id="SM00822">
    <property type="entry name" value="PKS_KR"/>
    <property type="match status" value="1"/>
</dbReference>
<evidence type="ECO:0000259" key="4">
    <source>
        <dbReference type="SMART" id="SM00822"/>
    </source>
</evidence>
<dbReference type="Gene3D" id="3.40.50.720">
    <property type="entry name" value="NAD(P)-binding Rossmann-like Domain"/>
    <property type="match status" value="1"/>
</dbReference>
<dbReference type="PANTHER" id="PTHR44196">
    <property type="entry name" value="DEHYDROGENASE/REDUCTASE SDR FAMILY MEMBER 7B"/>
    <property type="match status" value="1"/>
</dbReference>
<name>A0ABT7IVZ1_9ACTN</name>
<evidence type="ECO:0000313" key="5">
    <source>
        <dbReference type="EMBL" id="MDL2076242.1"/>
    </source>
</evidence>
<dbReference type="PRINTS" id="PR00081">
    <property type="entry name" value="GDHRDH"/>
</dbReference>
<dbReference type="EMBL" id="JASJUS010000005">
    <property type="protein sequence ID" value="MDL2076242.1"/>
    <property type="molecule type" value="Genomic_DNA"/>
</dbReference>
<comment type="similarity">
    <text evidence="1">Belongs to the short-chain dehydrogenases/reductases (SDR) family.</text>
</comment>
<keyword evidence="6" id="KW-1185">Reference proteome</keyword>